<name>A0A0C3Q0I6_9AGAM</name>
<gene>
    <name evidence="1" type="ORF">M407DRAFT_28902</name>
</gene>
<evidence type="ECO:0000313" key="1">
    <source>
        <dbReference type="EMBL" id="KIO21510.1"/>
    </source>
</evidence>
<dbReference type="AlphaFoldDB" id="A0A0C3Q0I6"/>
<reference evidence="2" key="2">
    <citation type="submission" date="2015-01" db="EMBL/GenBank/DDBJ databases">
        <title>Evolutionary Origins and Diversification of the Mycorrhizal Mutualists.</title>
        <authorList>
            <consortium name="DOE Joint Genome Institute"/>
            <consortium name="Mycorrhizal Genomics Consortium"/>
            <person name="Kohler A."/>
            <person name="Kuo A."/>
            <person name="Nagy L.G."/>
            <person name="Floudas D."/>
            <person name="Copeland A."/>
            <person name="Barry K.W."/>
            <person name="Cichocki N."/>
            <person name="Veneault-Fourrey C."/>
            <person name="LaButti K."/>
            <person name="Lindquist E.A."/>
            <person name="Lipzen A."/>
            <person name="Lundell T."/>
            <person name="Morin E."/>
            <person name="Murat C."/>
            <person name="Riley R."/>
            <person name="Ohm R."/>
            <person name="Sun H."/>
            <person name="Tunlid A."/>
            <person name="Henrissat B."/>
            <person name="Grigoriev I.V."/>
            <person name="Hibbett D.S."/>
            <person name="Martin F."/>
        </authorList>
    </citation>
    <scope>NUCLEOTIDE SEQUENCE [LARGE SCALE GENOMIC DNA]</scope>
    <source>
        <strain evidence="2">MUT 4182</strain>
    </source>
</reference>
<dbReference type="HOGENOM" id="CLU_3126109_0_0_1"/>
<reference evidence="1 2" key="1">
    <citation type="submission" date="2014-04" db="EMBL/GenBank/DDBJ databases">
        <authorList>
            <consortium name="DOE Joint Genome Institute"/>
            <person name="Kuo A."/>
            <person name="Girlanda M."/>
            <person name="Perotto S."/>
            <person name="Kohler A."/>
            <person name="Nagy L.G."/>
            <person name="Floudas D."/>
            <person name="Copeland A."/>
            <person name="Barry K.W."/>
            <person name="Cichocki N."/>
            <person name="Veneault-Fourrey C."/>
            <person name="LaButti K."/>
            <person name="Lindquist E.A."/>
            <person name="Lipzen A."/>
            <person name="Lundell T."/>
            <person name="Morin E."/>
            <person name="Murat C."/>
            <person name="Sun H."/>
            <person name="Tunlid A."/>
            <person name="Henrissat B."/>
            <person name="Grigoriev I.V."/>
            <person name="Hibbett D.S."/>
            <person name="Martin F."/>
            <person name="Nordberg H.P."/>
            <person name="Cantor M.N."/>
            <person name="Hua S.X."/>
        </authorList>
    </citation>
    <scope>NUCLEOTIDE SEQUENCE [LARGE SCALE GENOMIC DNA]</scope>
    <source>
        <strain evidence="1 2">MUT 4182</strain>
    </source>
</reference>
<keyword evidence="2" id="KW-1185">Reference proteome</keyword>
<dbReference type="EMBL" id="KN823136">
    <property type="protein sequence ID" value="KIO21510.1"/>
    <property type="molecule type" value="Genomic_DNA"/>
</dbReference>
<organism evidence="1 2">
    <name type="scientific">Tulasnella calospora MUT 4182</name>
    <dbReference type="NCBI Taxonomy" id="1051891"/>
    <lineage>
        <taxon>Eukaryota</taxon>
        <taxon>Fungi</taxon>
        <taxon>Dikarya</taxon>
        <taxon>Basidiomycota</taxon>
        <taxon>Agaricomycotina</taxon>
        <taxon>Agaricomycetes</taxon>
        <taxon>Cantharellales</taxon>
        <taxon>Tulasnellaceae</taxon>
        <taxon>Tulasnella</taxon>
    </lineage>
</organism>
<dbReference type="Proteomes" id="UP000054248">
    <property type="component" value="Unassembled WGS sequence"/>
</dbReference>
<proteinExistence type="predicted"/>
<accession>A0A0C3Q0I6</accession>
<sequence length="50" mass="5623">MACFRDYRGICPPGTHFEDFRTQDQACAPRAVVFWGAEDLCMRAKVPDSG</sequence>
<protein>
    <submittedName>
        <fullName evidence="1">Uncharacterized protein</fullName>
    </submittedName>
</protein>
<evidence type="ECO:0000313" key="2">
    <source>
        <dbReference type="Proteomes" id="UP000054248"/>
    </source>
</evidence>